<gene>
    <name evidence="3" type="primary">LOC136090880</name>
</gene>
<evidence type="ECO:0000313" key="3">
    <source>
        <dbReference type="RefSeq" id="XP_065673928.1"/>
    </source>
</evidence>
<dbReference type="RefSeq" id="XP_065673928.1">
    <property type="nucleotide sequence ID" value="XM_065817856.1"/>
</dbReference>
<organism evidence="2 3">
    <name type="scientific">Hydra vulgaris</name>
    <name type="common">Hydra</name>
    <name type="synonym">Hydra attenuata</name>
    <dbReference type="NCBI Taxonomy" id="6087"/>
    <lineage>
        <taxon>Eukaryota</taxon>
        <taxon>Metazoa</taxon>
        <taxon>Cnidaria</taxon>
        <taxon>Hydrozoa</taxon>
        <taxon>Hydroidolina</taxon>
        <taxon>Anthoathecata</taxon>
        <taxon>Aplanulata</taxon>
        <taxon>Hydridae</taxon>
        <taxon>Hydra</taxon>
    </lineage>
</organism>
<dbReference type="InterPro" id="IPR015019">
    <property type="entry name" value="LAMTOR3"/>
</dbReference>
<sequence>MVIILYIVLASKNFFLIKVLGNYFQGLLSNIDGGLAFFVTDRNGVPIVKITNSKCPKSATRASFLSTFAAATDQASKLGLSKNKRMICMYPSYQVVMFNYLPIVVTVIAGSSANTGMILEMETEFSDVIEKMKSTILVKN</sequence>
<evidence type="ECO:0000313" key="2">
    <source>
        <dbReference type="Proteomes" id="UP001652625"/>
    </source>
</evidence>
<dbReference type="SMART" id="SM01278">
    <property type="entry name" value="MAPKK1_Int"/>
    <property type="match status" value="1"/>
</dbReference>
<dbReference type="SUPFAM" id="SSF103196">
    <property type="entry name" value="Roadblock/LC7 domain"/>
    <property type="match status" value="1"/>
</dbReference>
<evidence type="ECO:0000256" key="1">
    <source>
        <dbReference type="ARBA" id="ARBA00005356"/>
    </source>
</evidence>
<name>A0ABM4DHH3_HYDVU</name>
<keyword evidence="2" id="KW-1185">Reference proteome</keyword>
<dbReference type="Gene3D" id="3.30.450.30">
    <property type="entry name" value="Dynein light chain 2a, cytoplasmic"/>
    <property type="match status" value="1"/>
</dbReference>
<reference evidence="3" key="1">
    <citation type="submission" date="2025-08" db="UniProtKB">
        <authorList>
            <consortium name="RefSeq"/>
        </authorList>
    </citation>
    <scope>IDENTIFICATION</scope>
</reference>
<dbReference type="Pfam" id="PF08923">
    <property type="entry name" value="MAPKK1_Int"/>
    <property type="match status" value="1"/>
</dbReference>
<dbReference type="GeneID" id="136090880"/>
<dbReference type="Proteomes" id="UP001652625">
    <property type="component" value="Chromosome 14"/>
</dbReference>
<protein>
    <submittedName>
        <fullName evidence="3">Ragulator complex protein LAMTOR3-A-like</fullName>
    </submittedName>
</protein>
<dbReference type="PANTHER" id="PTHR13378:SF1">
    <property type="entry name" value="RAGULATOR COMPLEX PROTEIN LAMTOR3"/>
    <property type="match status" value="1"/>
</dbReference>
<dbReference type="PANTHER" id="PTHR13378">
    <property type="entry name" value="REGULATOR COMPLEX PROTEIN LAMTOR3"/>
    <property type="match status" value="1"/>
</dbReference>
<accession>A0ABM4DHH3</accession>
<proteinExistence type="inferred from homology"/>
<comment type="similarity">
    <text evidence="1">Belongs to the LAMTOR3 family.</text>
</comment>